<dbReference type="AlphaFoldDB" id="A0A8J3YG55"/>
<accession>A0A8J3YG55</accession>
<keyword evidence="2" id="KW-1185">Reference proteome</keyword>
<protein>
    <submittedName>
        <fullName evidence="1">Uncharacterized protein</fullName>
    </submittedName>
</protein>
<gene>
    <name evidence="1" type="ORF">Val02_02570</name>
</gene>
<organism evidence="1 2">
    <name type="scientific">Virgisporangium aliadipatigenens</name>
    <dbReference type="NCBI Taxonomy" id="741659"/>
    <lineage>
        <taxon>Bacteria</taxon>
        <taxon>Bacillati</taxon>
        <taxon>Actinomycetota</taxon>
        <taxon>Actinomycetes</taxon>
        <taxon>Micromonosporales</taxon>
        <taxon>Micromonosporaceae</taxon>
        <taxon>Virgisporangium</taxon>
    </lineage>
</organism>
<reference evidence="1" key="1">
    <citation type="submission" date="2021-01" db="EMBL/GenBank/DDBJ databases">
        <title>Whole genome shotgun sequence of Virgisporangium aliadipatigenens NBRC 105644.</title>
        <authorList>
            <person name="Komaki H."/>
            <person name="Tamura T."/>
        </authorList>
    </citation>
    <scope>NUCLEOTIDE SEQUENCE</scope>
    <source>
        <strain evidence="1">NBRC 105644</strain>
    </source>
</reference>
<evidence type="ECO:0000313" key="1">
    <source>
        <dbReference type="EMBL" id="GIJ43371.1"/>
    </source>
</evidence>
<sequence>MMPTGIVSQVRGHIHDGVRRRYNREHDRLRLFAEVSVALASTYNRLVIELMAASRARVSGPAARPLNR</sequence>
<comment type="caution">
    <text evidence="1">The sequence shown here is derived from an EMBL/GenBank/DDBJ whole genome shotgun (WGS) entry which is preliminary data.</text>
</comment>
<proteinExistence type="predicted"/>
<name>A0A8J3YG55_9ACTN</name>
<dbReference type="Proteomes" id="UP000619260">
    <property type="component" value="Unassembled WGS sequence"/>
</dbReference>
<dbReference type="EMBL" id="BOPF01000002">
    <property type="protein sequence ID" value="GIJ43371.1"/>
    <property type="molecule type" value="Genomic_DNA"/>
</dbReference>
<evidence type="ECO:0000313" key="2">
    <source>
        <dbReference type="Proteomes" id="UP000619260"/>
    </source>
</evidence>